<dbReference type="GO" id="GO:0030488">
    <property type="term" value="P:tRNA methylation"/>
    <property type="evidence" value="ECO:0007669"/>
    <property type="project" value="TreeGrafter"/>
</dbReference>
<dbReference type="GO" id="GO:0070476">
    <property type="term" value="P:rRNA (guanine-N7)-methylation"/>
    <property type="evidence" value="ECO:0007669"/>
    <property type="project" value="TreeGrafter"/>
</dbReference>
<dbReference type="CDD" id="cd21089">
    <property type="entry name" value="Trm112-like"/>
    <property type="match status" value="1"/>
</dbReference>
<dbReference type="GO" id="GO:0046982">
    <property type="term" value="F:protein heterodimerization activity"/>
    <property type="evidence" value="ECO:0007669"/>
    <property type="project" value="InterPro"/>
</dbReference>
<dbReference type="PANTHER" id="PTHR12773">
    <property type="entry name" value="UPF0315 PROTEIN-RELATED"/>
    <property type="match status" value="1"/>
</dbReference>
<organism evidence="3">
    <name type="scientific">Melanopsichium pennsylvanicum 4</name>
    <dbReference type="NCBI Taxonomy" id="1398559"/>
    <lineage>
        <taxon>Eukaryota</taxon>
        <taxon>Fungi</taxon>
        <taxon>Dikarya</taxon>
        <taxon>Basidiomycota</taxon>
        <taxon>Ustilaginomycotina</taxon>
        <taxon>Ustilaginomycetes</taxon>
        <taxon>Ustilaginales</taxon>
        <taxon>Ustilaginaceae</taxon>
        <taxon>Melanopsichium</taxon>
    </lineage>
</organism>
<dbReference type="PANTHER" id="PTHR12773:SF0">
    <property type="entry name" value="MULTIFUNCTIONAL METHYLTRANSFERASE SUBUNIT TRM112-LIKE PROTEIN"/>
    <property type="match status" value="1"/>
</dbReference>
<evidence type="ECO:0000256" key="2">
    <source>
        <dbReference type="ARBA" id="ARBA00065633"/>
    </source>
</evidence>
<dbReference type="AlphaFoldDB" id="A0A077R379"/>
<dbReference type="InterPro" id="IPR005651">
    <property type="entry name" value="Trm112-like"/>
</dbReference>
<protein>
    <submittedName>
        <fullName evidence="3">Uncharacterized protein</fullName>
    </submittedName>
</protein>
<evidence type="ECO:0000256" key="1">
    <source>
        <dbReference type="ARBA" id="ARBA00007980"/>
    </source>
</evidence>
<dbReference type="FunFam" id="2.20.25.10:FF:000018">
    <property type="entry name" value="Multifunctional methyltransferase subunit TRM112-like B"/>
    <property type="match status" value="1"/>
</dbReference>
<dbReference type="EMBL" id="HG529708">
    <property type="protein sequence ID" value="CDI56950.1"/>
    <property type="molecule type" value="Genomic_DNA"/>
</dbReference>
<dbReference type="InterPro" id="IPR039127">
    <property type="entry name" value="Trm112"/>
</dbReference>
<sequence>MRLLTHNLLACHAKTCQTTSNNFPLILKDVQLEIIQADSNEIFIKGFLPKLDWPALVKTARSLGDTTLPDVGPDPSQPFDNKELIAALHRVLLEIHVVEGQMICPNCQHIYQIRSGIPNMLLAEHEIGK</sequence>
<dbReference type="Gene3D" id="2.20.25.10">
    <property type="match status" value="1"/>
</dbReference>
<comment type="subunit">
    <text evidence="2">Interacts with TRM9.</text>
</comment>
<dbReference type="SUPFAM" id="SSF158997">
    <property type="entry name" value="Trm112p-like"/>
    <property type="match status" value="1"/>
</dbReference>
<proteinExistence type="inferred from homology"/>
<accession>A0A077R379</accession>
<comment type="similarity">
    <text evidence="1">Belongs to the TRM112 family.</text>
</comment>
<reference evidence="3" key="1">
    <citation type="journal article" date="2014" name="Genome Biol. Evol.">
        <title>Gene Loss Rather Than Gene Gain Is Associated with a Host Jump from Monocots to Dicots in the Smut Fungus Melanopsichium pennsylvanicum.</title>
        <authorList>
            <person name="Sharma R."/>
            <person name="Mishra B."/>
            <person name="Runge F."/>
            <person name="Thines M."/>
        </authorList>
    </citation>
    <scope>NUCLEOTIDE SEQUENCE</scope>
    <source>
        <strain evidence="3">4</strain>
    </source>
</reference>
<dbReference type="Pfam" id="PF03966">
    <property type="entry name" value="Trm112p"/>
    <property type="match status" value="1"/>
</dbReference>
<name>A0A077R379_9BASI</name>
<evidence type="ECO:0000313" key="3">
    <source>
        <dbReference type="EMBL" id="CDI56950.1"/>
    </source>
</evidence>